<evidence type="ECO:0000256" key="5">
    <source>
        <dbReference type="SAM" id="MobiDB-lite"/>
    </source>
</evidence>
<proteinExistence type="predicted"/>
<keyword evidence="1 3" id="KW-0863">Zinc-finger</keyword>
<feature type="region of interest" description="Disordered" evidence="5">
    <location>
        <begin position="714"/>
        <end position="745"/>
    </location>
</feature>
<feature type="compositionally biased region" description="Polar residues" evidence="5">
    <location>
        <begin position="733"/>
        <end position="745"/>
    </location>
</feature>
<accession>A0ABQ0EL67</accession>
<dbReference type="Pfam" id="PF22586">
    <property type="entry name" value="ANCHR-like_BBOX"/>
    <property type="match status" value="1"/>
</dbReference>
<dbReference type="PANTHER" id="PTHR28634:SF1">
    <property type="entry name" value="ZINC FINGER B-BOX DOMAIN-CONTAINING PROTEIN 1"/>
    <property type="match status" value="1"/>
</dbReference>
<evidence type="ECO:0000256" key="4">
    <source>
        <dbReference type="SAM" id="Coils"/>
    </source>
</evidence>
<evidence type="ECO:0000313" key="7">
    <source>
        <dbReference type="EMBL" id="GAB1287617.1"/>
    </source>
</evidence>
<feature type="coiled-coil region" evidence="4">
    <location>
        <begin position="23"/>
        <end position="52"/>
    </location>
</feature>
<keyword evidence="8" id="KW-1185">Reference proteome</keyword>
<feature type="region of interest" description="Disordered" evidence="5">
    <location>
        <begin position="263"/>
        <end position="283"/>
    </location>
</feature>
<name>A0ABQ0EL67_APOSI</name>
<evidence type="ECO:0000256" key="3">
    <source>
        <dbReference type="PROSITE-ProRule" id="PRU00024"/>
    </source>
</evidence>
<dbReference type="InterPro" id="IPR037688">
    <property type="entry name" value="ZBBX"/>
</dbReference>
<dbReference type="PROSITE" id="PS50119">
    <property type="entry name" value="ZF_BBOX"/>
    <property type="match status" value="1"/>
</dbReference>
<dbReference type="CDD" id="cd19818">
    <property type="entry name" value="Bbox1_ZBBX"/>
    <property type="match status" value="1"/>
</dbReference>
<feature type="region of interest" description="Disordered" evidence="5">
    <location>
        <begin position="672"/>
        <end position="697"/>
    </location>
</feature>
<feature type="compositionally biased region" description="Polar residues" evidence="5">
    <location>
        <begin position="672"/>
        <end position="688"/>
    </location>
</feature>
<keyword evidence="1 3" id="KW-0479">Metal-binding</keyword>
<feature type="domain" description="B box-type" evidence="6">
    <location>
        <begin position="197"/>
        <end position="243"/>
    </location>
</feature>
<feature type="compositionally biased region" description="Polar residues" evidence="5">
    <location>
        <begin position="268"/>
        <end position="283"/>
    </location>
</feature>
<evidence type="ECO:0000256" key="2">
    <source>
        <dbReference type="ARBA" id="ARBA00022833"/>
    </source>
</evidence>
<evidence type="ECO:0000259" key="6">
    <source>
        <dbReference type="PROSITE" id="PS50119"/>
    </source>
</evidence>
<dbReference type="Proteomes" id="UP001623349">
    <property type="component" value="Unassembled WGS sequence"/>
</dbReference>
<keyword evidence="4" id="KW-0175">Coiled coil</keyword>
<evidence type="ECO:0000313" key="8">
    <source>
        <dbReference type="Proteomes" id="UP001623349"/>
    </source>
</evidence>
<keyword evidence="2" id="KW-0862">Zinc</keyword>
<evidence type="ECO:0000256" key="1">
    <source>
        <dbReference type="ARBA" id="ARBA00022771"/>
    </source>
</evidence>
<comment type="caution">
    <text evidence="7">The sequence shown here is derived from an EMBL/GenBank/DDBJ whole genome shotgun (WGS) entry which is preliminary data.</text>
</comment>
<reference evidence="7 8" key="1">
    <citation type="submission" date="2024-08" db="EMBL/GenBank/DDBJ databases">
        <title>The draft genome of Apodemus speciosus.</title>
        <authorList>
            <person name="Nabeshima K."/>
            <person name="Suzuki S."/>
            <person name="Onuma M."/>
        </authorList>
    </citation>
    <scope>NUCLEOTIDE SEQUENCE [LARGE SCALE GENOMIC DNA]</scope>
    <source>
        <strain evidence="7">IB14-021</strain>
    </source>
</reference>
<dbReference type="InterPro" id="IPR000315">
    <property type="entry name" value="Znf_B-box"/>
</dbReference>
<sequence length="956" mass="107147">MNTKDFVVIPWGKPGSSVKLKYKRVQELQMEKIQLELENQKMEKKLREFQSTWNKGKEEIMASGYHWKSGNVSKLRIPSGIASQSKGNTTKTTSKNTNNKRLIEAKPQRIIRPKFSKMTAVGAAIDIEAAIVLISSCTNWAIEHANCKLKAGHELAVSILSAGKVKLKLLKEEIQAPAKQQVGYKMAHSTGSENPKTKRKVCGQCENKAALLVCLECGEDYCSGCFAKMHQKGALKFHRTTLLQQKSQILSNVLDAAHQFIKEVNPPNEGTNPAEASSKSQQKPKALLLQNSSENGVNVVETRATEGGEGENPRCKAMWEMPFDEEASAQSFQEALTEWRAGHKEENKEEEAHAKKPDHGMNGTLKAKLFFSYKETLVRQLFHLRSTVAMYQVDRIYGADSVEECEVQTNLKIWTEPINIEFTEDSLSYMEKLWLKKYRRTPQEQLRTMLPNTFTHPREAAAEAQCTQNENESDSDVEEIKVKSPPLFMPAEKLNIERPPPSLTIVELDGTHGEEFEDPGNAVPYRVELADSESQLSLGTIAFNTFFVLVPKHESSTFPDYQTCFPCDNDIHHHLIFNKGKADLLNLCLRTNSEYHNDDLKDFGSTVESFIYSDEFKKIGEITSFEKNETEKNIDPGNDKEPVDSCMSLESKGSLPIVDLSTFFIEGNSSQDTNTSLEFSNPNESPNLEDSKTAKPPLMLRKVALRKKPVNERFQGPKKFFPANKNERLDALPSSSIKGSHSCSEITSTEDKMWIPVNSLSGYAGSDQQSDENPLPNMQQQKTGQKAQRPSTANIPVSNSDQRDTSCLLSSYTRSKSAAAQYPSRAASEISEIEYIDVTDKNELFGGNTADQQALDTLEKELNILKSPADPSEETHSLPSEELQAFNDNFLTLSQMSKDLLEMSCESDPYGVEFSSSGRNTEIRSLLSLGDYSTDEEEEDFLDKQHVITLPWAKKV</sequence>
<feature type="region of interest" description="Disordered" evidence="5">
    <location>
        <begin position="759"/>
        <end position="804"/>
    </location>
</feature>
<organism evidence="7 8">
    <name type="scientific">Apodemus speciosus</name>
    <name type="common">Large Japanese field mouse</name>
    <dbReference type="NCBI Taxonomy" id="105296"/>
    <lineage>
        <taxon>Eukaryota</taxon>
        <taxon>Metazoa</taxon>
        <taxon>Chordata</taxon>
        <taxon>Craniata</taxon>
        <taxon>Vertebrata</taxon>
        <taxon>Euteleostomi</taxon>
        <taxon>Mammalia</taxon>
        <taxon>Eutheria</taxon>
        <taxon>Euarchontoglires</taxon>
        <taxon>Glires</taxon>
        <taxon>Rodentia</taxon>
        <taxon>Myomorpha</taxon>
        <taxon>Muroidea</taxon>
        <taxon>Muridae</taxon>
        <taxon>Murinae</taxon>
        <taxon>Apodemus</taxon>
    </lineage>
</organism>
<gene>
    <name evidence="7" type="ORF">APTSU1_000284700</name>
</gene>
<protein>
    <submittedName>
        <fullName evidence="7">Zinc finger B-box domain-containing protein 1</fullName>
    </submittedName>
</protein>
<dbReference type="PANTHER" id="PTHR28634">
    <property type="entry name" value="ZINC FINGER B-BOX DOMAIN-CONTAINING PROTEIN 1"/>
    <property type="match status" value="1"/>
</dbReference>
<dbReference type="EMBL" id="BAAFST010000003">
    <property type="protein sequence ID" value="GAB1287617.1"/>
    <property type="molecule type" value="Genomic_DNA"/>
</dbReference>